<sequence length="541" mass="63149">MQRRITLRREDTEDRQERVKEARKRIFEKGRALKSDFVKQALGEGNWTPIYNAFSKIYAKYGFDYLKMFTVDLLHEIEIGTFKAILVHLLRLVLADNRANIVELDNRYCLVPPFGRETIRHIHGNVSELKRKTAREFEDYLQVALPCFEDLLPEPHNKIVMDLLWDFATWHAYAKLRLHSDSTVESLCQATRSFGDSLRKFVWVTCAAFETTELDKERAKRLRREARAREKNGGDADPASEIHQKVSFNPNTSKFHAMGHYADAIGEHGHVRSKRLWERTAKNRNFVGQLARQERRQHHLRRVAKCAQTTALRRNFTTNVEDSEPLPACDPALPYQIANSQRFYEDIPTLLADTKDDLAMKTWLFDLKNHCLQRILGTLSDTEFTDEDRRNLTFISNRIYKHKYLRVNYTTYDLRREQDSINPRTQPDIMMLGGDTEENSHPYLYARVVSLFHVRARHLGPRSRNTSEQRLDVAWVRWYQFDTTYRSGWKAKQLHGLQFIPATSRTAFGFVNPVQIIRAVHILPAFAYGTTGEYLPADSIA</sequence>
<organism evidence="2 3">
    <name type="scientific">Marasmiellus scandens</name>
    <dbReference type="NCBI Taxonomy" id="2682957"/>
    <lineage>
        <taxon>Eukaryota</taxon>
        <taxon>Fungi</taxon>
        <taxon>Dikarya</taxon>
        <taxon>Basidiomycota</taxon>
        <taxon>Agaricomycotina</taxon>
        <taxon>Agaricomycetes</taxon>
        <taxon>Agaricomycetidae</taxon>
        <taxon>Agaricales</taxon>
        <taxon>Marasmiineae</taxon>
        <taxon>Omphalotaceae</taxon>
        <taxon>Marasmiellus</taxon>
    </lineage>
</organism>
<protein>
    <submittedName>
        <fullName evidence="2">Uncharacterized protein</fullName>
    </submittedName>
</protein>
<dbReference type="Proteomes" id="UP001498398">
    <property type="component" value="Unassembled WGS sequence"/>
</dbReference>
<evidence type="ECO:0000313" key="2">
    <source>
        <dbReference type="EMBL" id="KAK7452756.1"/>
    </source>
</evidence>
<evidence type="ECO:0000313" key="3">
    <source>
        <dbReference type="Proteomes" id="UP001498398"/>
    </source>
</evidence>
<gene>
    <name evidence="2" type="ORF">VKT23_012157</name>
</gene>
<feature type="region of interest" description="Disordered" evidence="1">
    <location>
        <begin position="226"/>
        <end position="245"/>
    </location>
</feature>
<accession>A0ABR1J9P9</accession>
<comment type="caution">
    <text evidence="2">The sequence shown here is derived from an EMBL/GenBank/DDBJ whole genome shotgun (WGS) entry which is preliminary data.</text>
</comment>
<keyword evidence="3" id="KW-1185">Reference proteome</keyword>
<reference evidence="2 3" key="1">
    <citation type="submission" date="2024-01" db="EMBL/GenBank/DDBJ databases">
        <title>A draft genome for the cacao thread blight pathogen Marasmiellus scandens.</title>
        <authorList>
            <person name="Baruah I.K."/>
            <person name="Leung J."/>
            <person name="Bukari Y."/>
            <person name="Amoako-Attah I."/>
            <person name="Meinhardt L.W."/>
            <person name="Bailey B.A."/>
            <person name="Cohen S.P."/>
        </authorList>
    </citation>
    <scope>NUCLEOTIDE SEQUENCE [LARGE SCALE GENOMIC DNA]</scope>
    <source>
        <strain evidence="2 3">GH-19</strain>
    </source>
</reference>
<proteinExistence type="predicted"/>
<dbReference type="EMBL" id="JBANRG010000028">
    <property type="protein sequence ID" value="KAK7452756.1"/>
    <property type="molecule type" value="Genomic_DNA"/>
</dbReference>
<evidence type="ECO:0000256" key="1">
    <source>
        <dbReference type="SAM" id="MobiDB-lite"/>
    </source>
</evidence>
<feature type="compositionally biased region" description="Basic and acidic residues" evidence="1">
    <location>
        <begin position="226"/>
        <end position="244"/>
    </location>
</feature>
<name>A0ABR1J9P9_9AGAR</name>